<evidence type="ECO:0000259" key="2">
    <source>
        <dbReference type="Pfam" id="PF00561"/>
    </source>
</evidence>
<dbReference type="KEGG" id="lamb:KBB96_09785"/>
<accession>A0A975PHD5</accession>
<evidence type="ECO:0000313" key="3">
    <source>
        <dbReference type="EMBL" id="QUE53171.1"/>
    </source>
</evidence>
<gene>
    <name evidence="3" type="ORF">KBB96_09785</name>
</gene>
<feature type="domain" description="AB hydrolase-1" evidence="2">
    <location>
        <begin position="47"/>
        <end position="160"/>
    </location>
</feature>
<reference evidence="3" key="1">
    <citation type="submission" date="2021-04" db="EMBL/GenBank/DDBJ databases">
        <title>Luteolibacter sp. 32A isolated from the skin of an Anderson's salamander (Ambystoma andersonii).</title>
        <authorList>
            <person name="Spergser J."/>
            <person name="Busse H.-J."/>
        </authorList>
    </citation>
    <scope>NUCLEOTIDE SEQUENCE</scope>
    <source>
        <strain evidence="3">32A</strain>
    </source>
</reference>
<sequence length="255" mass="28085">MKNNLIHGCLVVLSSACTFGAPADAPQTASFVSNGVKIAYATRGQGPPVVLIHGWTVDYATNWERPGVSTKLAERFRVIELDVRGHGGSDKPKEENLYGKEVVEDVTRLLDHLKIRKAHIVGYSMGGTIGLNFTFQHPDRVLSLVIGGMGWQNPDEKLQGLMDQLGKLDKNAEPTALCGRSMSKLWLTQDQLKSMKTPVSVVVGDRDPIRFLYVRPLEAARPDWPVTVIKDSDHISCVTNAEFPEVLVKALSVER</sequence>
<proteinExistence type="predicted"/>
<feature type="signal peptide" evidence="1">
    <location>
        <begin position="1"/>
        <end position="23"/>
    </location>
</feature>
<evidence type="ECO:0000313" key="4">
    <source>
        <dbReference type="Proteomes" id="UP000676169"/>
    </source>
</evidence>
<dbReference type="PANTHER" id="PTHR43433:SF5">
    <property type="entry name" value="AB HYDROLASE-1 DOMAIN-CONTAINING PROTEIN"/>
    <property type="match status" value="1"/>
</dbReference>
<dbReference type="InterPro" id="IPR029058">
    <property type="entry name" value="AB_hydrolase_fold"/>
</dbReference>
<dbReference type="RefSeq" id="WP_211634515.1">
    <property type="nucleotide sequence ID" value="NZ_CP073100.1"/>
</dbReference>
<name>A0A975PHD5_9BACT</name>
<keyword evidence="3" id="KW-0378">Hydrolase</keyword>
<dbReference type="GO" id="GO:0016787">
    <property type="term" value="F:hydrolase activity"/>
    <property type="evidence" value="ECO:0007669"/>
    <property type="project" value="UniProtKB-KW"/>
</dbReference>
<dbReference type="InterPro" id="IPR000073">
    <property type="entry name" value="AB_hydrolase_1"/>
</dbReference>
<keyword evidence="1" id="KW-0732">Signal</keyword>
<protein>
    <submittedName>
        <fullName evidence="3">Alpha/beta hydrolase</fullName>
    </submittedName>
</protein>
<dbReference type="AlphaFoldDB" id="A0A975PHD5"/>
<dbReference type="PRINTS" id="PR00111">
    <property type="entry name" value="ABHYDROLASE"/>
</dbReference>
<dbReference type="SUPFAM" id="SSF53474">
    <property type="entry name" value="alpha/beta-Hydrolases"/>
    <property type="match status" value="1"/>
</dbReference>
<dbReference type="PANTHER" id="PTHR43433">
    <property type="entry name" value="HYDROLASE, ALPHA/BETA FOLD FAMILY PROTEIN"/>
    <property type="match status" value="1"/>
</dbReference>
<dbReference type="Proteomes" id="UP000676169">
    <property type="component" value="Chromosome"/>
</dbReference>
<dbReference type="EMBL" id="CP073100">
    <property type="protein sequence ID" value="QUE53171.1"/>
    <property type="molecule type" value="Genomic_DNA"/>
</dbReference>
<keyword evidence="4" id="KW-1185">Reference proteome</keyword>
<feature type="chain" id="PRO_5036986773" evidence="1">
    <location>
        <begin position="24"/>
        <end position="255"/>
    </location>
</feature>
<evidence type="ECO:0000256" key="1">
    <source>
        <dbReference type="SAM" id="SignalP"/>
    </source>
</evidence>
<dbReference type="Gene3D" id="3.40.50.1820">
    <property type="entry name" value="alpha/beta hydrolase"/>
    <property type="match status" value="1"/>
</dbReference>
<organism evidence="3 4">
    <name type="scientific">Luteolibacter ambystomatis</name>
    <dbReference type="NCBI Taxonomy" id="2824561"/>
    <lineage>
        <taxon>Bacteria</taxon>
        <taxon>Pseudomonadati</taxon>
        <taxon>Verrucomicrobiota</taxon>
        <taxon>Verrucomicrobiia</taxon>
        <taxon>Verrucomicrobiales</taxon>
        <taxon>Verrucomicrobiaceae</taxon>
        <taxon>Luteolibacter</taxon>
    </lineage>
</organism>
<dbReference type="Pfam" id="PF00561">
    <property type="entry name" value="Abhydrolase_1"/>
    <property type="match status" value="1"/>
</dbReference>
<dbReference type="InterPro" id="IPR050471">
    <property type="entry name" value="AB_hydrolase"/>
</dbReference>
<dbReference type="PROSITE" id="PS51257">
    <property type="entry name" value="PROKAR_LIPOPROTEIN"/>
    <property type="match status" value="1"/>
</dbReference>